<gene>
    <name evidence="2" type="ORF">DW016_09015</name>
</gene>
<comment type="caution">
    <text evidence="2">The sequence shown here is derived from an EMBL/GenBank/DDBJ whole genome shotgun (WGS) entry which is preliminary data.</text>
</comment>
<name>A0A3E3K239_9FIRM</name>
<dbReference type="GO" id="GO:0005886">
    <property type="term" value="C:plasma membrane"/>
    <property type="evidence" value="ECO:0007669"/>
    <property type="project" value="TreeGrafter"/>
</dbReference>
<feature type="transmembrane region" description="Helical" evidence="1">
    <location>
        <begin position="65"/>
        <end position="83"/>
    </location>
</feature>
<reference evidence="2 3" key="1">
    <citation type="submission" date="2018-08" db="EMBL/GenBank/DDBJ databases">
        <title>A genome reference for cultivated species of the human gut microbiota.</title>
        <authorList>
            <person name="Zou Y."/>
            <person name="Xue W."/>
            <person name="Luo G."/>
        </authorList>
    </citation>
    <scope>NUCLEOTIDE SEQUENCE [LARGE SCALE GENOMIC DNA]</scope>
    <source>
        <strain evidence="2 3">AF37-2AT</strain>
    </source>
</reference>
<dbReference type="Pfam" id="PF04657">
    <property type="entry name" value="DMT_YdcZ"/>
    <property type="match status" value="1"/>
</dbReference>
<feature type="transmembrane region" description="Helical" evidence="1">
    <location>
        <begin position="95"/>
        <end position="117"/>
    </location>
</feature>
<evidence type="ECO:0000256" key="1">
    <source>
        <dbReference type="SAM" id="Phobius"/>
    </source>
</evidence>
<dbReference type="PANTHER" id="PTHR34821:SF3">
    <property type="entry name" value="MEMBRANE PROTEIN"/>
    <property type="match status" value="1"/>
</dbReference>
<feature type="transmembrane region" description="Helical" evidence="1">
    <location>
        <begin position="31"/>
        <end position="53"/>
    </location>
</feature>
<dbReference type="OrthoDB" id="9789346at2"/>
<dbReference type="InterPro" id="IPR006750">
    <property type="entry name" value="YdcZ"/>
</dbReference>
<keyword evidence="3" id="KW-1185">Reference proteome</keyword>
<keyword evidence="1" id="KW-0812">Transmembrane</keyword>
<sequence length="143" mass="15430">MTGFIIALISGALMSVQGVFNTQVTKTTGMWVSNMWVQFSAFIVCLVVWFVAGRDPIGGILEVQPRYMLLGGAIGAGITWTVIKSMDQLGPAKAALLIVIAQLIVAYVIELLGLFGVDKTPFDWKRAGGLLIALIGIAIFQWK</sequence>
<keyword evidence="1" id="KW-0472">Membrane</keyword>
<proteinExistence type="predicted"/>
<dbReference type="GeneID" id="97192233"/>
<feature type="transmembrane region" description="Helical" evidence="1">
    <location>
        <begin position="124"/>
        <end position="142"/>
    </location>
</feature>
<keyword evidence="1" id="KW-1133">Transmembrane helix</keyword>
<evidence type="ECO:0000313" key="3">
    <source>
        <dbReference type="Proteomes" id="UP000261080"/>
    </source>
</evidence>
<protein>
    <submittedName>
        <fullName evidence="2">DMT family transporter</fullName>
    </submittedName>
</protein>
<accession>A0A3E3K239</accession>
<dbReference type="AlphaFoldDB" id="A0A3E3K239"/>
<dbReference type="Proteomes" id="UP000261080">
    <property type="component" value="Unassembled WGS sequence"/>
</dbReference>
<dbReference type="EMBL" id="QVLX01000004">
    <property type="protein sequence ID" value="RGE87066.1"/>
    <property type="molecule type" value="Genomic_DNA"/>
</dbReference>
<dbReference type="RefSeq" id="WP_024732155.1">
    <property type="nucleotide sequence ID" value="NZ_BAABYU010000001.1"/>
</dbReference>
<dbReference type="PANTHER" id="PTHR34821">
    <property type="entry name" value="INNER MEMBRANE PROTEIN YDCZ"/>
    <property type="match status" value="1"/>
</dbReference>
<evidence type="ECO:0000313" key="2">
    <source>
        <dbReference type="EMBL" id="RGE87066.1"/>
    </source>
</evidence>
<organism evidence="2 3">
    <name type="scientific">Sellimonas intestinalis</name>
    <dbReference type="NCBI Taxonomy" id="1653434"/>
    <lineage>
        <taxon>Bacteria</taxon>
        <taxon>Bacillati</taxon>
        <taxon>Bacillota</taxon>
        <taxon>Clostridia</taxon>
        <taxon>Lachnospirales</taxon>
        <taxon>Lachnospiraceae</taxon>
        <taxon>Sellimonas</taxon>
    </lineage>
</organism>